<dbReference type="PANTHER" id="PTHR43658:SF8">
    <property type="entry name" value="17-BETA-HYDROXYSTEROID DEHYDROGENASE 14-RELATED"/>
    <property type="match status" value="1"/>
</dbReference>
<dbReference type="GO" id="GO:0006631">
    <property type="term" value="P:fatty acid metabolic process"/>
    <property type="evidence" value="ECO:0000318"/>
    <property type="project" value="GO_Central"/>
</dbReference>
<dbReference type="Gene3D" id="3.40.50.720">
    <property type="entry name" value="NAD(P)-binding Rossmann-like Domain"/>
    <property type="match status" value="1"/>
</dbReference>
<reference evidence="22" key="2">
    <citation type="submission" date="2020-05" db="UniProtKB">
        <authorList>
            <consortium name="EnsemblMetazoa"/>
        </authorList>
    </citation>
    <scope>IDENTIFICATION</scope>
    <source>
        <strain evidence="22">wikel</strain>
    </source>
</reference>
<evidence type="ECO:0000313" key="21">
    <source>
        <dbReference type="EMBL" id="EEC08316.1"/>
    </source>
</evidence>
<evidence type="ECO:0000256" key="4">
    <source>
        <dbReference type="ARBA" id="ARBA00024072"/>
    </source>
</evidence>
<dbReference type="SUPFAM" id="SSF51735">
    <property type="entry name" value="NAD(P)-binding Rossmann-fold domains"/>
    <property type="match status" value="1"/>
</dbReference>
<dbReference type="FunFam" id="3.40.50.720:FF:000215">
    <property type="entry name" value="3-hydroxyacyl-CoA dehydrogenase type-2"/>
    <property type="match status" value="1"/>
</dbReference>
<evidence type="ECO:0000256" key="6">
    <source>
        <dbReference type="ARBA" id="ARBA00050141"/>
    </source>
</evidence>
<dbReference type="PROSITE" id="PS00061">
    <property type="entry name" value="ADH_SHORT"/>
    <property type="match status" value="1"/>
</dbReference>
<evidence type="ECO:0000256" key="13">
    <source>
        <dbReference type="ARBA" id="ARBA00052095"/>
    </source>
</evidence>
<dbReference type="InterPro" id="IPR036291">
    <property type="entry name" value="NAD(P)-bd_dom_sf"/>
</dbReference>
<evidence type="ECO:0000256" key="19">
    <source>
        <dbReference type="ARBA" id="ARBA00082399"/>
    </source>
</evidence>
<sequence>MGLVALVTGGASGLGKATAARLVRQGARVAIFDLPTSKGESVAKEIGDGCIFTPGNVTSEDDVKKALSTVQQKYEKLDVTVNCAGIGVAFKVYNFNKNLPHSLEDFTKVIMVNTVGTFNVLRLAVGLIGQNAPGPDGRRGVVVNTASVAAFEGQIGQVAYSASKGGIVGMTVPLARDLAPQASGSAPSHQVRRHGLFHTPLLEALPEKVRTFLAETIPFPKRLGDPDEYAHLVQSIIENPLLNGEVIRLDGALRMVS</sequence>
<dbReference type="PaxDb" id="6945-B7PNZ4"/>
<dbReference type="EMBL" id="ABJB010410052">
    <property type="status" value="NOT_ANNOTATED_CDS"/>
    <property type="molecule type" value="Genomic_DNA"/>
</dbReference>
<dbReference type="FunCoup" id="B7PNZ4">
    <property type="interactions" value="516"/>
</dbReference>
<dbReference type="EMBL" id="ABJB011100504">
    <property type="status" value="NOT_ANNOTATED_CDS"/>
    <property type="molecule type" value="Genomic_DNA"/>
</dbReference>
<dbReference type="EC" id="1.1.1.62" evidence="4"/>
<comment type="catalytic activity">
    <reaction evidence="5">
        <text>17beta-estradiol + NAD(+) = estrone + NADH + H(+)</text>
        <dbReference type="Rhea" id="RHEA:24612"/>
        <dbReference type="ChEBI" id="CHEBI:15378"/>
        <dbReference type="ChEBI" id="CHEBI:16469"/>
        <dbReference type="ChEBI" id="CHEBI:17263"/>
        <dbReference type="ChEBI" id="CHEBI:57540"/>
        <dbReference type="ChEBI" id="CHEBI:57945"/>
        <dbReference type="EC" id="1.1.1.62"/>
    </reaction>
    <physiologicalReaction direction="left-to-right" evidence="5">
        <dbReference type="Rhea" id="RHEA:24613"/>
    </physiologicalReaction>
</comment>
<dbReference type="EC" id="1.1.1.53" evidence="3"/>
<dbReference type="Proteomes" id="UP000001555">
    <property type="component" value="Unassembled WGS sequence"/>
</dbReference>
<proteinExistence type="evidence at protein level"/>
<organism>
    <name type="scientific">Ixodes scapularis</name>
    <name type="common">Black-legged tick</name>
    <name type="synonym">Deer tick</name>
    <dbReference type="NCBI Taxonomy" id="6945"/>
    <lineage>
        <taxon>Eukaryota</taxon>
        <taxon>Metazoa</taxon>
        <taxon>Ecdysozoa</taxon>
        <taxon>Arthropoda</taxon>
        <taxon>Chelicerata</taxon>
        <taxon>Arachnida</taxon>
        <taxon>Acari</taxon>
        <taxon>Parasitiformes</taxon>
        <taxon>Ixodida</taxon>
        <taxon>Ixodoidea</taxon>
        <taxon>Ixodidae</taxon>
        <taxon>Ixodinae</taxon>
        <taxon>Ixodes</taxon>
    </lineage>
</organism>
<dbReference type="STRING" id="6945.B7PNZ4"/>
<dbReference type="Pfam" id="PF00106">
    <property type="entry name" value="adh_short"/>
    <property type="match status" value="1"/>
</dbReference>
<protein>
    <recommendedName>
        <fullName evidence="16">3-hydroxyacyl-CoA dehydrogenase type-2</fullName>
        <ecNumber evidence="3">1.1.1.53</ecNumber>
        <ecNumber evidence="4">1.1.1.62</ecNumber>
    </recommendedName>
    <alternativeName>
        <fullName evidence="18">3-hydroxyacyl-CoA dehydrogenase type II</fullName>
    </alternativeName>
    <alternativeName>
        <fullName evidence="19">Mitochondrial ribonuclease P protein 2</fullName>
    </alternativeName>
    <alternativeName>
        <fullName evidence="17">Type II HADH</fullName>
    </alternativeName>
</protein>
<evidence type="ECO:0000256" key="20">
    <source>
        <dbReference type="RuleBase" id="RU000363"/>
    </source>
</evidence>
<dbReference type="GO" id="GO:0008209">
    <property type="term" value="P:androgen metabolic process"/>
    <property type="evidence" value="ECO:0000318"/>
    <property type="project" value="GO_Central"/>
</dbReference>
<evidence type="ECO:0000256" key="2">
    <source>
        <dbReference type="ARBA" id="ARBA00023002"/>
    </source>
</evidence>
<keyword evidence="2 21" id="KW-0560">Oxidoreductase</keyword>
<evidence type="ECO:0000256" key="18">
    <source>
        <dbReference type="ARBA" id="ARBA00082293"/>
    </source>
</evidence>
<comment type="catalytic activity">
    <reaction evidence="12">
        <text>ursodeoxycholate + NAD(+) = 7-oxolithocholate + NADH + H(+)</text>
        <dbReference type="Rhea" id="RHEA:42028"/>
        <dbReference type="ChEBI" id="CHEBI:15378"/>
        <dbReference type="ChEBI" id="CHEBI:57540"/>
        <dbReference type="ChEBI" id="CHEBI:57945"/>
        <dbReference type="ChEBI" id="CHEBI:78604"/>
        <dbReference type="ChEBI" id="CHEBI:78605"/>
    </reaction>
    <physiologicalReaction direction="left-to-right" evidence="12">
        <dbReference type="Rhea" id="RHEA:42029"/>
    </physiologicalReaction>
</comment>
<dbReference type="GO" id="GO:0005739">
    <property type="term" value="C:mitochondrion"/>
    <property type="evidence" value="ECO:0000318"/>
    <property type="project" value="GO_Central"/>
</dbReference>
<evidence type="ECO:0000256" key="15">
    <source>
        <dbReference type="ARBA" id="ARBA00052668"/>
    </source>
</evidence>
<dbReference type="InParanoid" id="B7PNZ4"/>
<comment type="catalytic activity">
    <reaction evidence="9">
        <text>cortisol + NAD(+) = 11beta,17alpha-dihydroxypregn-4-ene-3,20,21-trione + NADH + H(+)</text>
        <dbReference type="Rhea" id="RHEA:42012"/>
        <dbReference type="ChEBI" id="CHEBI:15378"/>
        <dbReference type="ChEBI" id="CHEBI:17650"/>
        <dbReference type="ChEBI" id="CHEBI:57540"/>
        <dbReference type="ChEBI" id="CHEBI:57945"/>
        <dbReference type="ChEBI" id="CHEBI:78595"/>
    </reaction>
    <physiologicalReaction direction="left-to-right" evidence="9">
        <dbReference type="Rhea" id="RHEA:42013"/>
    </physiologicalReaction>
</comment>
<evidence type="ECO:0000256" key="5">
    <source>
        <dbReference type="ARBA" id="ARBA00049381"/>
    </source>
</evidence>
<comment type="catalytic activity">
    <reaction evidence="14">
        <text>cortisone + NAD(+) = 17alpha-hydroxypregn-4-en-3,11,20-trione-21-al + NADH + H(+)</text>
        <dbReference type="Rhea" id="RHEA:42016"/>
        <dbReference type="ChEBI" id="CHEBI:15378"/>
        <dbReference type="ChEBI" id="CHEBI:16962"/>
        <dbReference type="ChEBI" id="CHEBI:57540"/>
        <dbReference type="ChEBI" id="CHEBI:57945"/>
        <dbReference type="ChEBI" id="CHEBI:78596"/>
    </reaction>
    <physiologicalReaction direction="left-to-right" evidence="14">
        <dbReference type="Rhea" id="RHEA:42017"/>
    </physiologicalReaction>
</comment>
<comment type="similarity">
    <text evidence="1 20">Belongs to the short-chain dehydrogenases/reductases (SDR) family.</text>
</comment>
<dbReference type="EnsemblMetazoa" id="ISCW018873-RA">
    <property type="protein sequence ID" value="ISCW018873-PA"/>
    <property type="gene ID" value="ISCW018873"/>
</dbReference>
<comment type="catalytic activity">
    <reaction evidence="6">
        <text>a (3S)-3-hydroxyacyl-CoA + NAD(+) = a 3-oxoacyl-CoA + NADH + H(+)</text>
        <dbReference type="Rhea" id="RHEA:22432"/>
        <dbReference type="ChEBI" id="CHEBI:15378"/>
        <dbReference type="ChEBI" id="CHEBI:57318"/>
        <dbReference type="ChEBI" id="CHEBI:57540"/>
        <dbReference type="ChEBI" id="CHEBI:57945"/>
        <dbReference type="ChEBI" id="CHEBI:90726"/>
        <dbReference type="EC" id="1.1.1.35"/>
    </reaction>
    <physiologicalReaction direction="left-to-right" evidence="6">
        <dbReference type="Rhea" id="RHEA:22433"/>
    </physiologicalReaction>
    <physiologicalReaction direction="right-to-left" evidence="6">
        <dbReference type="Rhea" id="RHEA:22434"/>
    </physiologicalReaction>
</comment>
<evidence type="ECO:0000256" key="12">
    <source>
        <dbReference type="ARBA" id="ARBA00051831"/>
    </source>
</evidence>
<evidence type="ECO:0000256" key="8">
    <source>
        <dbReference type="ARBA" id="ARBA00050435"/>
    </source>
</evidence>
<dbReference type="EMBL" id="ABJB011001937">
    <property type="status" value="NOT_ANNOTATED_CDS"/>
    <property type="molecule type" value="Genomic_DNA"/>
</dbReference>
<keyword evidence="23" id="KW-1185">Reference proteome</keyword>
<comment type="catalytic activity">
    <reaction evidence="10">
        <text>(3S)-3-hydroxybutanoyl-CoA + NAD(+) = acetoacetyl-CoA + NADH + H(+)</text>
        <dbReference type="Rhea" id="RHEA:30799"/>
        <dbReference type="ChEBI" id="CHEBI:15378"/>
        <dbReference type="ChEBI" id="CHEBI:57286"/>
        <dbReference type="ChEBI" id="CHEBI:57316"/>
        <dbReference type="ChEBI" id="CHEBI:57540"/>
        <dbReference type="ChEBI" id="CHEBI:57945"/>
    </reaction>
    <physiologicalReaction direction="left-to-right" evidence="10">
        <dbReference type="Rhea" id="RHEA:30800"/>
    </physiologicalReaction>
    <physiologicalReaction direction="right-to-left" evidence="10">
        <dbReference type="Rhea" id="RHEA:30801"/>
    </physiologicalReaction>
</comment>
<dbReference type="GO" id="GO:0004303">
    <property type="term" value="F:estradiol 17-beta-dehydrogenase [NAD(P)+] activity"/>
    <property type="evidence" value="ECO:0000318"/>
    <property type="project" value="GO_Central"/>
</dbReference>
<gene>
    <name evidence="21" type="ORF">IscW_ISCW018873</name>
</gene>
<dbReference type="InterPro" id="IPR002347">
    <property type="entry name" value="SDR_fam"/>
</dbReference>
<comment type="catalytic activity">
    <reaction evidence="15">
        <text>11-dehydrocorticosterone + NAD(+) = pregn-4-ene-3,11,20,21-tetraone + NADH + H(+)</text>
        <dbReference type="Rhea" id="RHEA:42020"/>
        <dbReference type="ChEBI" id="CHEBI:15378"/>
        <dbReference type="ChEBI" id="CHEBI:57540"/>
        <dbReference type="ChEBI" id="CHEBI:57945"/>
        <dbReference type="ChEBI" id="CHEBI:78600"/>
        <dbReference type="ChEBI" id="CHEBI:78601"/>
    </reaction>
    <physiologicalReaction direction="left-to-right" evidence="15">
        <dbReference type="Rhea" id="RHEA:42021"/>
    </physiologicalReaction>
</comment>
<evidence type="ECO:0000256" key="11">
    <source>
        <dbReference type="ARBA" id="ARBA00051637"/>
    </source>
</evidence>
<comment type="catalytic activity">
    <reaction evidence="8">
        <text>17beta-hydroxy-5alpha-androstan-3-one + NAD(+) = 5alpha-androstan-3,17-dione + NADH + H(+)</text>
        <dbReference type="Rhea" id="RHEA:41992"/>
        <dbReference type="ChEBI" id="CHEBI:15378"/>
        <dbReference type="ChEBI" id="CHEBI:15994"/>
        <dbReference type="ChEBI" id="CHEBI:16330"/>
        <dbReference type="ChEBI" id="CHEBI:57540"/>
        <dbReference type="ChEBI" id="CHEBI:57945"/>
    </reaction>
    <physiologicalReaction direction="left-to-right" evidence="8">
        <dbReference type="Rhea" id="RHEA:41993"/>
    </physiologicalReaction>
</comment>
<name>B7PNZ4_IXOSC</name>
<dbReference type="InterPro" id="IPR020904">
    <property type="entry name" value="Sc_DH/Rdtase_CS"/>
</dbReference>
<reference evidence="21 23" key="1">
    <citation type="submission" date="2008-03" db="EMBL/GenBank/DDBJ databases">
        <title>Annotation of Ixodes scapularis.</title>
        <authorList>
            <consortium name="Ixodes scapularis Genome Project Consortium"/>
            <person name="Caler E."/>
            <person name="Hannick L.I."/>
            <person name="Bidwell S."/>
            <person name="Joardar V."/>
            <person name="Thiagarajan M."/>
            <person name="Amedeo P."/>
            <person name="Galinsky K.J."/>
            <person name="Schobel S."/>
            <person name="Inman J."/>
            <person name="Hostetler J."/>
            <person name="Miller J."/>
            <person name="Hammond M."/>
            <person name="Megy K."/>
            <person name="Lawson D."/>
            <person name="Kodira C."/>
            <person name="Sutton G."/>
            <person name="Meyer J."/>
            <person name="Hill C.A."/>
            <person name="Birren B."/>
            <person name="Nene V."/>
            <person name="Collins F."/>
            <person name="Alarcon-Chaidez F."/>
            <person name="Wikel S."/>
            <person name="Strausberg R."/>
        </authorList>
    </citation>
    <scope>NUCLEOTIDE SEQUENCE [LARGE SCALE GENOMIC DNA]</scope>
    <source>
        <strain evidence="23">Wikel</strain>
        <strain evidence="21">Wikel colony</strain>
    </source>
</reference>
<evidence type="ECO:0000313" key="22">
    <source>
        <dbReference type="EnsemblMetazoa" id="ISCW018873-PA"/>
    </source>
</evidence>
<dbReference type="PANTHER" id="PTHR43658">
    <property type="entry name" value="SHORT-CHAIN DEHYDROGENASE/REDUCTASE"/>
    <property type="match status" value="1"/>
</dbReference>
<comment type="catalytic activity">
    <reaction evidence="13">
        <text>5alpha-pregnan-20beta-ol-3-one + NAD(+) = 5alpha-pregnane-3,20-dione + NADH + H(+)</text>
        <dbReference type="Rhea" id="RHEA:42008"/>
        <dbReference type="ChEBI" id="CHEBI:15378"/>
        <dbReference type="ChEBI" id="CHEBI:28952"/>
        <dbReference type="ChEBI" id="CHEBI:57540"/>
        <dbReference type="ChEBI" id="CHEBI:57945"/>
        <dbReference type="ChEBI" id="CHEBI:78594"/>
    </reaction>
    <physiologicalReaction direction="left-to-right" evidence="13">
        <dbReference type="Rhea" id="RHEA:42009"/>
    </physiologicalReaction>
</comment>
<dbReference type="EMBL" id="DS755386">
    <property type="protein sequence ID" value="EEC08316.1"/>
    <property type="molecule type" value="Genomic_DNA"/>
</dbReference>
<evidence type="ECO:0007829" key="24">
    <source>
        <dbReference type="PeptideAtlas" id="B7PNZ4"/>
    </source>
</evidence>
<accession>B7PNZ4</accession>
<dbReference type="HOGENOM" id="CLU_010194_42_0_1"/>
<dbReference type="AlphaFoldDB" id="B7PNZ4"/>
<dbReference type="CDD" id="cd05371">
    <property type="entry name" value="HSD10-like_SDR_c"/>
    <property type="match status" value="1"/>
</dbReference>
<evidence type="ECO:0000256" key="9">
    <source>
        <dbReference type="ARBA" id="ARBA00050927"/>
    </source>
</evidence>
<keyword evidence="24" id="KW-1267">Proteomics identification</keyword>
<evidence type="ECO:0000256" key="3">
    <source>
        <dbReference type="ARBA" id="ARBA00024071"/>
    </source>
</evidence>
<dbReference type="GO" id="GO:0047044">
    <property type="term" value="F:androstan-3-alpha,17-beta-diol dehydrogenase (NAD+) activity"/>
    <property type="evidence" value="ECO:0007669"/>
    <property type="project" value="UniProtKB-EC"/>
</dbReference>
<evidence type="ECO:0000256" key="16">
    <source>
        <dbReference type="ARBA" id="ARBA00072938"/>
    </source>
</evidence>
<evidence type="ECO:0000256" key="7">
    <source>
        <dbReference type="ARBA" id="ARBA00050365"/>
    </source>
</evidence>
<dbReference type="EMBL" id="ABJB010691113">
    <property type="status" value="NOT_ANNOTATED_CDS"/>
    <property type="molecule type" value="Genomic_DNA"/>
</dbReference>
<evidence type="ECO:0000256" key="17">
    <source>
        <dbReference type="ARBA" id="ARBA00079624"/>
    </source>
</evidence>
<dbReference type="GO" id="GO:0008210">
    <property type="term" value="P:estrogen metabolic process"/>
    <property type="evidence" value="ECO:0000318"/>
    <property type="project" value="GO_Central"/>
</dbReference>
<dbReference type="PRINTS" id="PR00081">
    <property type="entry name" value="GDHRDH"/>
</dbReference>
<comment type="catalytic activity">
    <reaction evidence="7">
        <text>5alpha-androstane-3alpha,17beta-diol + NAD(+) = 17beta-hydroxy-5alpha-androstan-3-one + NADH + H(+)</text>
        <dbReference type="Rhea" id="RHEA:42004"/>
        <dbReference type="ChEBI" id="CHEBI:15378"/>
        <dbReference type="ChEBI" id="CHEBI:16330"/>
        <dbReference type="ChEBI" id="CHEBI:36713"/>
        <dbReference type="ChEBI" id="CHEBI:57540"/>
        <dbReference type="ChEBI" id="CHEBI:57945"/>
        <dbReference type="EC" id="1.1.1.53"/>
    </reaction>
    <physiologicalReaction direction="right-to-left" evidence="7">
        <dbReference type="Rhea" id="RHEA:42006"/>
    </physiologicalReaction>
</comment>
<dbReference type="OrthoDB" id="1274115at2759"/>
<evidence type="ECO:0000256" key="1">
    <source>
        <dbReference type="ARBA" id="ARBA00006484"/>
    </source>
</evidence>
<comment type="catalytic activity">
    <reaction evidence="11">
        <text>3beta,7beta-dihydroxy-5beta-cholan-24-oate + NAD(+) = 3beta-hydroxy-7-oxo-5beta-cholan-24-oate + NADH + H(+)</text>
        <dbReference type="Rhea" id="RHEA:42024"/>
        <dbReference type="ChEBI" id="CHEBI:15378"/>
        <dbReference type="ChEBI" id="CHEBI:57540"/>
        <dbReference type="ChEBI" id="CHEBI:57945"/>
        <dbReference type="ChEBI" id="CHEBI:78602"/>
        <dbReference type="ChEBI" id="CHEBI:78603"/>
    </reaction>
    <physiologicalReaction direction="left-to-right" evidence="11">
        <dbReference type="Rhea" id="RHEA:42025"/>
    </physiologicalReaction>
</comment>
<dbReference type="VEuPathDB" id="VectorBase:ISCI018873"/>
<dbReference type="GO" id="GO:0003857">
    <property type="term" value="F:(3S)-3-hydroxyacyl-CoA dehydrogenase (NAD+) activity"/>
    <property type="evidence" value="ECO:0007669"/>
    <property type="project" value="UniProtKB-EC"/>
</dbReference>
<dbReference type="VEuPathDB" id="VectorBase:ISCP_030368"/>
<dbReference type="PRINTS" id="PR00080">
    <property type="entry name" value="SDRFAMILY"/>
</dbReference>
<evidence type="ECO:0000256" key="14">
    <source>
        <dbReference type="ARBA" id="ARBA00052417"/>
    </source>
</evidence>
<evidence type="ECO:0000313" key="23">
    <source>
        <dbReference type="Proteomes" id="UP000001555"/>
    </source>
</evidence>
<dbReference type="VEuPathDB" id="VectorBase:ISCW018873"/>
<evidence type="ECO:0000256" key="10">
    <source>
        <dbReference type="ARBA" id="ARBA00051004"/>
    </source>
</evidence>